<evidence type="ECO:0000259" key="4">
    <source>
        <dbReference type="Pfam" id="PF21076"/>
    </source>
</evidence>
<dbReference type="EMBL" id="AP024525">
    <property type="protein sequence ID" value="BCT76784.1"/>
    <property type="molecule type" value="Genomic_DNA"/>
</dbReference>
<dbReference type="PANTHER" id="PTHR43403:SF1">
    <property type="entry name" value="NAD-SPECIFIC GLUTAMATE DEHYDROGENASE"/>
    <property type="match status" value="1"/>
</dbReference>
<dbReference type="InterPro" id="IPR049064">
    <property type="entry name" value="NAD_Glu_DH_ACT3"/>
</dbReference>
<dbReference type="SUPFAM" id="SSF53223">
    <property type="entry name" value="Aminoacid dehydrogenase-like, N-terminal domain"/>
    <property type="match status" value="1"/>
</dbReference>
<dbReference type="InterPro" id="IPR049056">
    <property type="entry name" value="NAD_Glu_DH_HM3"/>
</dbReference>
<feature type="domain" description="NAD-glutamate dehydrogenase N-terminal ACT1" evidence="3">
    <location>
        <begin position="20"/>
        <end position="169"/>
    </location>
</feature>
<dbReference type="InterPro" id="IPR007780">
    <property type="entry name" value="NAD_Glu_DH_bac"/>
</dbReference>
<dbReference type="InterPro" id="IPR048381">
    <property type="entry name" value="GDH_C"/>
</dbReference>
<feature type="domain" description="NAD-glutamate dehydrogenase ACT2" evidence="4">
    <location>
        <begin position="402"/>
        <end position="497"/>
    </location>
</feature>
<keyword evidence="7" id="KW-1185">Reference proteome</keyword>
<sequence>MSTGTAQQTPFPSADQESQFLADYYEHVAEEDKQAYPAEALADRARQHWAVAEGRETGTANVVIADEGSRSVVYIVTDDMPFLVDSVSAELVRQGVPIHLVVHPMLVVSRRKDDGAIVSASRVPAQWGMTSGDTATMPQLSALVGDGDNASHIESWIAVEINRASSAMKTSLIDGIRRVLGDVRAAVEDWQPMRTKALEIAESLGSVAGAEDIPDLRSTQELLRWLDAGNFTFLGYREYDLKSVAGEDVLELVEGSGLGLLRGEGSHALQHLTAEGQAHARERRALNITKANSRSTVHRRTYLDYIGIKRFDAEGQVDGERRFIGLFASSAYTQSARTVPIVKDKIETVMRASGFPADSHSGKDLLAILETYPRDELMQIDTETLLDTVTRIHRLQERRRTRLFLRPDIYGRFMNAVVYLPKDRYNTTVRRRIEKELEKEFHSSSIDYDSQMSDSVLARLYFRIRLPKDTESAPLDLKSVDREALEQRLVTATRSWSEGIAQVLHENRPLDAAEHLAAVWGEAFPASYRVDFSIEDALQDITRFEAYAAERASAAAAGAEVSERPVVHVYLPQGDVESLEEDARVKLYLFEPKSLSQILPYFHNLGLEVLDERPFEIETGDSREFFLYDLGLKYPAGVDPVKTGDLLAESFGQSLAGETESDSIDRLVLREGLRSREAQMLRAYAKYMRQIGNMNSFGFVADTLLANADVTRGLVAYFEARFDPALGDAERSERTGRLKEGLTRSLEQVPTLDADRLLRMFINLIEATVRTNYYLGKPYLSFKLRPEQIEGLPSPKPAYEIWVYSPRVEGVHLRFGKVARGGLRWSDRREDFRTEILGLVKAQVVKNAVIVPTGAKGGFYAKRLPDPSRDRAAWLAEGVESYKTFIRGLLDITDNRVTVLAADGVATEQVQPPAGVVRHDDDDTYLVVAADKGTASFSDIANGLSLEYGFWLGDAFASGGSVGYDHKAMGITARGAWESVKRHFSELDLDTQTEDFTVVGVGDMSGDVFGNGMLLSEHIRLVAAFDHRHVFLDPTPDAAASFAERRRLFDLPRSSWDDYDRELISAGGGVYPRTAKWIPVSDQVRVALGLPEGTTQLSVNDMLRAVLLAPVDLFYNGGIGTYVKASTETHSEVGDKANDAIRVDGRDLRVKVVGEGGNLGFTQRGRIEAALQGVILNTDAIDNSAGVDTSDHEVNIKIFVDRMVAAGKLPAAERADFLHSMTDEVGRLVLADNIDQNILLVNDRARVVEASPSYERLMDWLEEEADLNRELEALPTTAQLHKRLEQGQGLTAPELSVLVAYAKIELTEALRDSDLADDPWFKETLRRYFPAELAERFEGDLDTHPLRREIIATIVANDMINLGGITFAFRTIEETSAAPSAVAKAFVALREVYRLDEMTAELNALPASFPTEHWTAVHLDIRRLLDRAVRWILHEGTAGQPIADLVAKYGTPLATLRAKLLGYLRGEDADRVAGWLDRARSWGLTERLAHRWAELFESYALLDVARIAQTSGAGVEQVAGVYYTVFNRFHVDSLLERITALPRRDRWEALARAALRDDLYSTVADFARSVMDAAPDTLAPEARLAVWEGENREQLDRAAAMFAEVNALERDDMASLSVALRLLRSIVRH</sequence>
<protein>
    <submittedName>
        <fullName evidence="6">NAD-glutamate dehydrogenase</fullName>
    </submittedName>
</protein>
<dbReference type="InterPro" id="IPR049059">
    <property type="entry name" value="NAD_Glu_DH_HM1"/>
</dbReference>
<gene>
    <name evidence="6" type="ORF">SCMU_26260</name>
</gene>
<dbReference type="InterPro" id="IPR028971">
    <property type="entry name" value="NAD-GDH_cat"/>
</dbReference>
<evidence type="ECO:0000313" key="7">
    <source>
        <dbReference type="Proteomes" id="UP001319861"/>
    </source>
</evidence>
<dbReference type="Proteomes" id="UP001319861">
    <property type="component" value="Chromosome"/>
</dbReference>
<proteinExistence type="predicted"/>
<evidence type="ECO:0000259" key="2">
    <source>
        <dbReference type="Pfam" id="PF21074"/>
    </source>
</evidence>
<dbReference type="Pfam" id="PF21079">
    <property type="entry name" value="GDH_HM2"/>
    <property type="match status" value="1"/>
</dbReference>
<dbReference type="Pfam" id="PF21077">
    <property type="entry name" value="GDH_ACT3"/>
    <property type="match status" value="1"/>
</dbReference>
<dbReference type="SUPFAM" id="SSF51735">
    <property type="entry name" value="NAD(P)-binding Rossmann-fold domains"/>
    <property type="match status" value="1"/>
</dbReference>
<dbReference type="InterPro" id="IPR049058">
    <property type="entry name" value="NAD_Glu_DH_HM2"/>
</dbReference>
<dbReference type="Pfam" id="PF21078">
    <property type="entry name" value="GDH_HM3"/>
    <property type="match status" value="1"/>
</dbReference>
<feature type="domain" description="NAD-glutamate dehydrogenase catalytic" evidence="1">
    <location>
        <begin position="743"/>
        <end position="1240"/>
    </location>
</feature>
<dbReference type="Pfam" id="PF21073">
    <property type="entry name" value="GDH_HM1"/>
    <property type="match status" value="1"/>
</dbReference>
<reference evidence="6 7" key="1">
    <citation type="journal article" date="2021" name="J. Biosci. Bioeng.">
        <title>Identification and characterization of a chc gene cluster responsible for the aromatization pathway of cyclohexanecarboxylate degradation in Sinomonas cyclohexanicum ATCC 51369.</title>
        <authorList>
            <person name="Yamamoto T."/>
            <person name="Hasegawa Y."/>
            <person name="Lau P.C.K."/>
            <person name="Iwaki H."/>
        </authorList>
    </citation>
    <scope>NUCLEOTIDE SEQUENCE [LARGE SCALE GENOMIC DNA]</scope>
    <source>
        <strain evidence="6 7">ATCC 51369</strain>
    </source>
</reference>
<feature type="domain" description="NAD-specific glutamate dehydrogenase C-terminal" evidence="2">
    <location>
        <begin position="1287"/>
        <end position="1624"/>
    </location>
</feature>
<evidence type="ECO:0000259" key="1">
    <source>
        <dbReference type="Pfam" id="PF05088"/>
    </source>
</evidence>
<evidence type="ECO:0000259" key="3">
    <source>
        <dbReference type="Pfam" id="PF21075"/>
    </source>
</evidence>
<dbReference type="PANTHER" id="PTHR43403">
    <property type="entry name" value="NAD-SPECIFIC GLUTAMATE DEHYDROGENASE"/>
    <property type="match status" value="1"/>
</dbReference>
<dbReference type="Pfam" id="PF21074">
    <property type="entry name" value="GDH_C"/>
    <property type="match status" value="1"/>
</dbReference>
<dbReference type="InterPro" id="IPR049062">
    <property type="entry name" value="NAD_Glu_DH_ACT2"/>
</dbReference>
<evidence type="ECO:0000313" key="6">
    <source>
        <dbReference type="EMBL" id="BCT76784.1"/>
    </source>
</evidence>
<dbReference type="Pfam" id="PF21075">
    <property type="entry name" value="GDH_ACT1"/>
    <property type="match status" value="1"/>
</dbReference>
<dbReference type="PIRSF" id="PIRSF036761">
    <property type="entry name" value="GDH_Mll4104"/>
    <property type="match status" value="1"/>
</dbReference>
<feature type="domain" description="NAD-glutamate dehydrogenase ACT3" evidence="5">
    <location>
        <begin position="567"/>
        <end position="637"/>
    </location>
</feature>
<name>A0ABN6FJ02_SINCY</name>
<accession>A0ABN6FJ02</accession>
<dbReference type="Gene3D" id="3.40.50.720">
    <property type="entry name" value="NAD(P)-binding Rossmann-like Domain"/>
    <property type="match status" value="1"/>
</dbReference>
<dbReference type="InterPro" id="IPR036291">
    <property type="entry name" value="NAD(P)-bd_dom_sf"/>
</dbReference>
<dbReference type="RefSeq" id="WP_229229563.1">
    <property type="nucleotide sequence ID" value="NZ_AP024525.1"/>
</dbReference>
<dbReference type="Pfam" id="PF05088">
    <property type="entry name" value="Bac_GDH_CD"/>
    <property type="match status" value="1"/>
</dbReference>
<evidence type="ECO:0000259" key="5">
    <source>
        <dbReference type="Pfam" id="PF21077"/>
    </source>
</evidence>
<organism evidence="6 7">
    <name type="scientific">Sinomonas cyclohexanicum</name>
    <name type="common">Corynebacterium cyclohexanicum</name>
    <dbReference type="NCBI Taxonomy" id="322009"/>
    <lineage>
        <taxon>Bacteria</taxon>
        <taxon>Bacillati</taxon>
        <taxon>Actinomycetota</taxon>
        <taxon>Actinomycetes</taxon>
        <taxon>Micrococcales</taxon>
        <taxon>Micrococcaceae</taxon>
        <taxon>Sinomonas</taxon>
    </lineage>
</organism>
<dbReference type="InterPro" id="IPR046346">
    <property type="entry name" value="Aminoacid_DH-like_N_sf"/>
</dbReference>
<dbReference type="Pfam" id="PF21076">
    <property type="entry name" value="GDH_ACT2"/>
    <property type="match status" value="1"/>
</dbReference>
<dbReference type="InterPro" id="IPR024727">
    <property type="entry name" value="NAD_Glu_DH_N_ACT1"/>
</dbReference>